<dbReference type="Proteomes" id="UP000071561">
    <property type="component" value="Chromosome"/>
</dbReference>
<gene>
    <name evidence="1" type="ORF">AY601_0455</name>
</gene>
<organism evidence="1 2">
    <name type="scientific">Pedobacter cryoconitis</name>
    <dbReference type="NCBI Taxonomy" id="188932"/>
    <lineage>
        <taxon>Bacteria</taxon>
        <taxon>Pseudomonadati</taxon>
        <taxon>Bacteroidota</taxon>
        <taxon>Sphingobacteriia</taxon>
        <taxon>Sphingobacteriales</taxon>
        <taxon>Sphingobacteriaceae</taxon>
        <taxon>Pedobacter</taxon>
    </lineage>
</organism>
<evidence type="ECO:0000313" key="1">
    <source>
        <dbReference type="EMBL" id="AMP97411.1"/>
    </source>
</evidence>
<keyword evidence="2" id="KW-1185">Reference proteome</keyword>
<dbReference type="EMBL" id="CP014504">
    <property type="protein sequence ID" value="AMP97411.1"/>
    <property type="molecule type" value="Genomic_DNA"/>
</dbReference>
<protein>
    <submittedName>
        <fullName evidence="1">Uncharacterized protein</fullName>
    </submittedName>
</protein>
<reference evidence="1 2" key="1">
    <citation type="submission" date="2016-03" db="EMBL/GenBank/DDBJ databases">
        <title>Complete genome sequence of Pedobacter cryoconitis PAMC 27485.</title>
        <authorList>
            <person name="Lee J."/>
            <person name="Kim O.-S."/>
        </authorList>
    </citation>
    <scope>NUCLEOTIDE SEQUENCE [LARGE SCALE GENOMIC DNA]</scope>
    <source>
        <strain evidence="1 2">PAMC 27485</strain>
    </source>
</reference>
<name>A0A127V7Z7_9SPHI</name>
<dbReference type="KEGG" id="pcm:AY601_0455"/>
<accession>A0A127V7Z7</accession>
<dbReference type="AlphaFoldDB" id="A0A127V7Z7"/>
<evidence type="ECO:0000313" key="2">
    <source>
        <dbReference type="Proteomes" id="UP000071561"/>
    </source>
</evidence>
<proteinExistence type="predicted"/>
<sequence length="99" mass="11988">MKMKKIKKQLNYQPSGLTADQMENPVRLMSYFFADFPIHETRDNLWELYKAWIYHSAAYRDEDLTKNMMCFYTQFLEMVNACYVYAEMTKPKKMIDETN</sequence>
<dbReference type="PATRIC" id="fig|188932.3.peg.463"/>